<dbReference type="InterPro" id="IPR052179">
    <property type="entry name" value="DD-CPase-like"/>
</dbReference>
<gene>
    <name evidence="2" type="ORF">ERL59_04305</name>
</gene>
<reference evidence="2 3" key="1">
    <citation type="submission" date="2019-01" db="EMBL/GenBank/DDBJ databases">
        <title>Chengkuizengella sp. nov., isolated from deep-sea sediment of East Pacific Ocean.</title>
        <authorList>
            <person name="Yang J."/>
            <person name="Lai Q."/>
            <person name="Shao Z."/>
        </authorList>
    </citation>
    <scope>NUCLEOTIDE SEQUENCE [LARGE SCALE GENOMIC DNA]</scope>
    <source>
        <strain evidence="2 3">YPA3-1-1</strain>
    </source>
</reference>
<feature type="domain" description="D-alanyl-D-alanine carboxypeptidase-like core" evidence="1">
    <location>
        <begin position="136"/>
        <end position="265"/>
    </location>
</feature>
<dbReference type="Pfam" id="PF02557">
    <property type="entry name" value="VanY"/>
    <property type="match status" value="1"/>
</dbReference>
<evidence type="ECO:0000313" key="2">
    <source>
        <dbReference type="EMBL" id="NBI28178.1"/>
    </source>
</evidence>
<name>A0A6N9Q2A2_9BACL</name>
<evidence type="ECO:0000259" key="1">
    <source>
        <dbReference type="Pfam" id="PF02557"/>
    </source>
</evidence>
<keyword evidence="3" id="KW-1185">Reference proteome</keyword>
<sequence>MVLSPKSTFSLELYSITTEHTEIEINPMDITYDIQPTNLASIDDRGLLSLSNEAKTGNQIDVYANYEGFTTQITITVKYSLENTIVASNSEIPKITNQESTAVLVNKQRSLEDNYIPTDLVQPNIPFSFTGESEKKWLREEAARALEQLFDQAKQENIQLNGVSGYRSYQTQKSIFNWNVQEQGEEQARRYSAYPGTSEHQTGLAIDVSSPSVNNVLEESLGSTKEGQWLAEHAAEFGFIIRYPQDKEHITGYAYEPWHLRYVGKEIASEIMGHNITLEEYFDESTPVITE</sequence>
<accession>A0A6N9Q2A2</accession>
<dbReference type="SUPFAM" id="SSF55166">
    <property type="entry name" value="Hedgehog/DD-peptidase"/>
    <property type="match status" value="1"/>
</dbReference>
<proteinExistence type="predicted"/>
<protein>
    <submittedName>
        <fullName evidence="2">D-alanyl-D-alanine carboxypeptidase family protein</fullName>
    </submittedName>
</protein>
<dbReference type="InterPro" id="IPR058193">
    <property type="entry name" value="VanY/YodJ_core_dom"/>
</dbReference>
<dbReference type="GO" id="GO:0004180">
    <property type="term" value="F:carboxypeptidase activity"/>
    <property type="evidence" value="ECO:0007669"/>
    <property type="project" value="UniProtKB-KW"/>
</dbReference>
<dbReference type="AlphaFoldDB" id="A0A6N9Q2A2"/>
<dbReference type="Proteomes" id="UP000448943">
    <property type="component" value="Unassembled WGS sequence"/>
</dbReference>
<dbReference type="Gene3D" id="3.30.1380.10">
    <property type="match status" value="1"/>
</dbReference>
<dbReference type="GO" id="GO:0006508">
    <property type="term" value="P:proteolysis"/>
    <property type="evidence" value="ECO:0007669"/>
    <property type="project" value="InterPro"/>
</dbReference>
<keyword evidence="2" id="KW-0645">Protease</keyword>
<dbReference type="OrthoDB" id="9792074at2"/>
<dbReference type="InterPro" id="IPR003709">
    <property type="entry name" value="VanY-like_core_dom"/>
</dbReference>
<dbReference type="PANTHER" id="PTHR34385">
    <property type="entry name" value="D-ALANYL-D-ALANINE CARBOXYPEPTIDASE"/>
    <property type="match status" value="1"/>
</dbReference>
<dbReference type="CDD" id="cd14852">
    <property type="entry name" value="LD-carboxypeptidase"/>
    <property type="match status" value="1"/>
</dbReference>
<dbReference type="EMBL" id="SIJB01000012">
    <property type="protein sequence ID" value="NBI28178.1"/>
    <property type="molecule type" value="Genomic_DNA"/>
</dbReference>
<keyword evidence="2" id="KW-0121">Carboxypeptidase</keyword>
<keyword evidence="2" id="KW-0378">Hydrolase</keyword>
<dbReference type="InterPro" id="IPR009045">
    <property type="entry name" value="Zn_M74/Hedgehog-like"/>
</dbReference>
<dbReference type="PANTHER" id="PTHR34385:SF1">
    <property type="entry name" value="PEPTIDOGLYCAN L-ALANYL-D-GLUTAMATE ENDOPEPTIDASE CWLK"/>
    <property type="match status" value="1"/>
</dbReference>
<comment type="caution">
    <text evidence="2">The sequence shown here is derived from an EMBL/GenBank/DDBJ whole genome shotgun (WGS) entry which is preliminary data.</text>
</comment>
<organism evidence="2 3">
    <name type="scientific">Chengkuizengella marina</name>
    <dbReference type="NCBI Taxonomy" id="2507566"/>
    <lineage>
        <taxon>Bacteria</taxon>
        <taxon>Bacillati</taxon>
        <taxon>Bacillota</taxon>
        <taxon>Bacilli</taxon>
        <taxon>Bacillales</taxon>
        <taxon>Paenibacillaceae</taxon>
        <taxon>Chengkuizengella</taxon>
    </lineage>
</organism>
<evidence type="ECO:0000313" key="3">
    <source>
        <dbReference type="Proteomes" id="UP000448943"/>
    </source>
</evidence>